<feature type="transmembrane region" description="Helical" evidence="7">
    <location>
        <begin position="171"/>
        <end position="199"/>
    </location>
</feature>
<dbReference type="RefSeq" id="XP_060050383.1">
    <property type="nucleotide sequence ID" value="XM_060194400.1"/>
</dbReference>
<keyword evidence="8" id="KW-1185">Reference proteome</keyword>
<evidence type="ECO:0000256" key="6">
    <source>
        <dbReference type="SAM" id="MobiDB-lite"/>
    </source>
</evidence>
<sequence length="373" mass="41144">MELPQVLSGQRTFLSATLNLLSLGLSATCLLSNYWFVGTQKVPKPLCGKGLAAQCFGVSVPLDGSTPNTSSPEVVQYSWETGDDRFSFRAFHSGMWLSCEEVMEEPGSHLASGERCRSFIELTPPTERGEKGLLEFATLQGPRHPTLRFGGQRLMEKACLPHPPSGLLAKILWFSLGAQFAYIGLEFISFLLLLMDLLLMGNPGCGLKLSAFAAISSVLSGLLGMVAHMMYTQVFQETVNLGPEDWRPHDWNYSWAFYMAWISFTCCMASAVTTFNKYTKLLLEFKGKHSKSSRDNLGCLPHHHQCFLPQLPCAATQGGPPISCHRYLHPPVRSVSEGVDFYSELPNESFQPEGSQGAKEELVGSSVVQEEQC</sequence>
<dbReference type="PANTHER" id="PTHR10671:SF43">
    <property type="entry name" value="GERM CELL-SPECIFIC GENE 1 PROTEIN"/>
    <property type="match status" value="1"/>
</dbReference>
<feature type="region of interest" description="Disordered" evidence="6">
    <location>
        <begin position="349"/>
        <end position="373"/>
    </location>
</feature>
<dbReference type="Proteomes" id="UP001652624">
    <property type="component" value="Chromosome 7"/>
</dbReference>
<keyword evidence="4 7" id="KW-1133">Transmembrane helix</keyword>
<evidence type="ECO:0000256" key="4">
    <source>
        <dbReference type="ARBA" id="ARBA00022989"/>
    </source>
</evidence>
<evidence type="ECO:0000256" key="7">
    <source>
        <dbReference type="SAM" id="Phobius"/>
    </source>
</evidence>
<dbReference type="Pfam" id="PF00822">
    <property type="entry name" value="PMP22_Claudin"/>
    <property type="match status" value="1"/>
</dbReference>
<evidence type="ECO:0000256" key="2">
    <source>
        <dbReference type="ARBA" id="ARBA00007425"/>
    </source>
</evidence>
<feature type="transmembrane region" description="Helical" evidence="7">
    <location>
        <begin position="211"/>
        <end position="235"/>
    </location>
</feature>
<feature type="transmembrane region" description="Helical" evidence="7">
    <location>
        <begin position="12"/>
        <end position="36"/>
    </location>
</feature>
<proteinExistence type="inferred from homology"/>
<evidence type="ECO:0000256" key="1">
    <source>
        <dbReference type="ARBA" id="ARBA00004141"/>
    </source>
</evidence>
<keyword evidence="5 7" id="KW-0472">Membrane</keyword>
<feature type="transmembrane region" description="Helical" evidence="7">
    <location>
        <begin position="255"/>
        <end position="276"/>
    </location>
</feature>
<comment type="similarity">
    <text evidence="2">Belongs to the GSG1 family.</text>
</comment>
<dbReference type="Gene3D" id="1.20.140.150">
    <property type="match status" value="1"/>
</dbReference>
<protein>
    <submittedName>
        <fullName evidence="9">Germ cell-specific gene 1 protein isoform X1</fullName>
    </submittedName>
</protein>
<gene>
    <name evidence="9" type="primary">GSG1</name>
</gene>
<evidence type="ECO:0000256" key="3">
    <source>
        <dbReference type="ARBA" id="ARBA00022692"/>
    </source>
</evidence>
<dbReference type="GeneID" id="103107110"/>
<name>A0ABM3XNI4_ERIEU</name>
<evidence type="ECO:0000313" key="8">
    <source>
        <dbReference type="Proteomes" id="UP001652624"/>
    </source>
</evidence>
<keyword evidence="3 7" id="KW-0812">Transmembrane</keyword>
<evidence type="ECO:0000313" key="9">
    <source>
        <dbReference type="RefSeq" id="XP_060050383.1"/>
    </source>
</evidence>
<dbReference type="InterPro" id="IPR004031">
    <property type="entry name" value="PMP22/EMP/MP20/Claudin"/>
</dbReference>
<dbReference type="PANTHER" id="PTHR10671">
    <property type="entry name" value="EPITHELIAL MEMBRANE PROTEIN-RELATED"/>
    <property type="match status" value="1"/>
</dbReference>
<organism evidence="8 9">
    <name type="scientific">Erinaceus europaeus</name>
    <name type="common">Western European hedgehog</name>
    <dbReference type="NCBI Taxonomy" id="9365"/>
    <lineage>
        <taxon>Eukaryota</taxon>
        <taxon>Metazoa</taxon>
        <taxon>Chordata</taxon>
        <taxon>Craniata</taxon>
        <taxon>Vertebrata</taxon>
        <taxon>Euteleostomi</taxon>
        <taxon>Mammalia</taxon>
        <taxon>Eutheria</taxon>
        <taxon>Laurasiatheria</taxon>
        <taxon>Eulipotyphla</taxon>
        <taxon>Erinaceidae</taxon>
        <taxon>Erinaceinae</taxon>
        <taxon>Erinaceus</taxon>
    </lineage>
</organism>
<dbReference type="InterPro" id="IPR012478">
    <property type="entry name" value="GSG-1"/>
</dbReference>
<accession>A0ABM3XNI4</accession>
<dbReference type="InterPro" id="IPR050579">
    <property type="entry name" value="PMP-22/EMP/MP20-like"/>
</dbReference>
<evidence type="ECO:0000256" key="5">
    <source>
        <dbReference type="ARBA" id="ARBA00023136"/>
    </source>
</evidence>
<dbReference type="Pfam" id="PF07803">
    <property type="entry name" value="GSG-1"/>
    <property type="match status" value="1"/>
</dbReference>
<reference evidence="9" key="1">
    <citation type="submission" date="2025-08" db="UniProtKB">
        <authorList>
            <consortium name="RefSeq"/>
        </authorList>
    </citation>
    <scope>IDENTIFICATION</scope>
</reference>
<comment type="subcellular location">
    <subcellularLocation>
        <location evidence="1">Membrane</location>
        <topology evidence="1">Multi-pass membrane protein</topology>
    </subcellularLocation>
</comment>